<evidence type="ECO:0000313" key="2">
    <source>
        <dbReference type="EMBL" id="CAB4167927.1"/>
    </source>
</evidence>
<dbReference type="EMBL" id="LR796806">
    <property type="protein sequence ID" value="CAB4167927.1"/>
    <property type="molecule type" value="Genomic_DNA"/>
</dbReference>
<reference evidence="2" key="1">
    <citation type="submission" date="2020-04" db="EMBL/GenBank/DDBJ databases">
        <authorList>
            <person name="Chiriac C."/>
            <person name="Salcher M."/>
            <person name="Ghai R."/>
            <person name="Kavagutti S V."/>
        </authorList>
    </citation>
    <scope>NUCLEOTIDE SEQUENCE</scope>
</reference>
<proteinExistence type="predicted"/>
<gene>
    <name evidence="2" type="ORF">UFOVP858_79</name>
</gene>
<name>A0A6J5P9P6_9CAUD</name>
<evidence type="ECO:0000256" key="1">
    <source>
        <dbReference type="SAM" id="MobiDB-lite"/>
    </source>
</evidence>
<sequence>MNMLDIQDKLKGLSEQQLVQAMQAPAENVPQFLVLSEITRRKRMRDSMASQQSNGMTVAQEAVAAAGVPQGGIADMARAMAPKTDMTQNTGVSSVQGMYAGGPVYGMQYQEPMAEEFVFDAREPFDVQGMYGGGPVMKMAAGDLVTLRGIQYIEQPGGGYLRYDGGDQPADIELDEIVVTAPDAAPPSAPPAPTPQAPQPQRQPSPMMSGVPSYEGEIKDAMARAERRAKQDKWMALAQVGLGLMSSQQPTLAGAFGEAGLAGLESYRGARDAYEQERLGLSKELSSIEAARASQRAAAAKAAAGPTPQARMKAIKDEMDFLMVEDEFGGSAPRQGFEDRAAQLLDEYNSLLGQMYGNPSFDATAQ</sequence>
<accession>A0A6J5P9P6</accession>
<feature type="compositionally biased region" description="Pro residues" evidence="1">
    <location>
        <begin position="184"/>
        <end position="203"/>
    </location>
</feature>
<protein>
    <submittedName>
        <fullName evidence="2">Uncharacterized protein</fullName>
    </submittedName>
</protein>
<feature type="region of interest" description="Disordered" evidence="1">
    <location>
        <begin position="182"/>
        <end position="213"/>
    </location>
</feature>
<organism evidence="2">
    <name type="scientific">uncultured Caudovirales phage</name>
    <dbReference type="NCBI Taxonomy" id="2100421"/>
    <lineage>
        <taxon>Viruses</taxon>
        <taxon>Duplodnaviria</taxon>
        <taxon>Heunggongvirae</taxon>
        <taxon>Uroviricota</taxon>
        <taxon>Caudoviricetes</taxon>
        <taxon>Peduoviridae</taxon>
        <taxon>Maltschvirus</taxon>
        <taxon>Maltschvirus maltsch</taxon>
    </lineage>
</organism>